<name>A0A916JS80_9MICO</name>
<feature type="transmembrane region" description="Helical" evidence="10">
    <location>
        <begin position="272"/>
        <end position="294"/>
    </location>
</feature>
<dbReference type="GO" id="GO:0016757">
    <property type="term" value="F:glycosyltransferase activity"/>
    <property type="evidence" value="ECO:0007669"/>
    <property type="project" value="UniProtKB-KW"/>
</dbReference>
<feature type="domain" description="Glycosyltransferase 2-like" evidence="11">
    <location>
        <begin position="11"/>
        <end position="173"/>
    </location>
</feature>
<evidence type="ECO:0000256" key="10">
    <source>
        <dbReference type="SAM" id="Phobius"/>
    </source>
</evidence>
<keyword evidence="3 12" id="KW-0328">Glycosyltransferase</keyword>
<gene>
    <name evidence="12" type="ORF">LEUCIP111803_00289</name>
</gene>
<evidence type="ECO:0000313" key="13">
    <source>
        <dbReference type="Proteomes" id="UP000693892"/>
    </source>
</evidence>
<protein>
    <submittedName>
        <fullName evidence="12">Glycosyltransferase</fullName>
        <ecNumber evidence="12">2.4.-.-</ecNumber>
    </submittedName>
</protein>
<dbReference type="PANTHER" id="PTHR48090">
    <property type="entry name" value="UNDECAPRENYL-PHOSPHATE 4-DEOXY-4-FORMAMIDO-L-ARABINOSE TRANSFERASE-RELATED"/>
    <property type="match status" value="1"/>
</dbReference>
<dbReference type="GO" id="GO:0005886">
    <property type="term" value="C:plasma membrane"/>
    <property type="evidence" value="ECO:0007669"/>
    <property type="project" value="UniProtKB-SubCell"/>
</dbReference>
<evidence type="ECO:0000256" key="9">
    <source>
        <dbReference type="SAM" id="MobiDB-lite"/>
    </source>
</evidence>
<evidence type="ECO:0000256" key="2">
    <source>
        <dbReference type="ARBA" id="ARBA00022475"/>
    </source>
</evidence>
<dbReference type="FunFam" id="3.90.550.10:FF:000079">
    <property type="entry name" value="Probable glycosyl transferase"/>
    <property type="match status" value="1"/>
</dbReference>
<dbReference type="InterPro" id="IPR001173">
    <property type="entry name" value="Glyco_trans_2-like"/>
</dbReference>
<keyword evidence="4 12" id="KW-0808">Transferase</keyword>
<feature type="transmembrane region" description="Helical" evidence="10">
    <location>
        <begin position="239"/>
        <end position="260"/>
    </location>
</feature>
<keyword evidence="13" id="KW-1185">Reference proteome</keyword>
<dbReference type="CDD" id="cd04187">
    <property type="entry name" value="DPM1_like_bac"/>
    <property type="match status" value="1"/>
</dbReference>
<evidence type="ECO:0000256" key="8">
    <source>
        <dbReference type="ARBA" id="ARBA00038152"/>
    </source>
</evidence>
<evidence type="ECO:0000313" key="12">
    <source>
        <dbReference type="EMBL" id="CAG7599338.1"/>
    </source>
</evidence>
<keyword evidence="2" id="KW-1003">Cell membrane</keyword>
<comment type="caution">
    <text evidence="12">The sequence shown here is derived from an EMBL/GenBank/DDBJ whole genome shotgun (WGS) entry which is preliminary data.</text>
</comment>
<keyword evidence="7 10" id="KW-0472">Membrane</keyword>
<dbReference type="PANTHER" id="PTHR48090:SF8">
    <property type="entry name" value="GLYCOSYLTRANSFERASE CSBB-RELATED"/>
    <property type="match status" value="1"/>
</dbReference>
<evidence type="ECO:0000256" key="6">
    <source>
        <dbReference type="ARBA" id="ARBA00022989"/>
    </source>
</evidence>
<comment type="similarity">
    <text evidence="8">Belongs to the glycosyltransferase 2 family. GtrB subfamily.</text>
</comment>
<dbReference type="EC" id="2.4.-.-" evidence="12"/>
<keyword evidence="6 10" id="KW-1133">Transmembrane helix</keyword>
<comment type="subcellular location">
    <subcellularLocation>
        <location evidence="1">Cell membrane</location>
        <topology evidence="1">Multi-pass membrane protein</topology>
    </subcellularLocation>
</comment>
<dbReference type="EMBL" id="CAJVAP010000003">
    <property type="protein sequence ID" value="CAG7599338.1"/>
    <property type="molecule type" value="Genomic_DNA"/>
</dbReference>
<evidence type="ECO:0000256" key="1">
    <source>
        <dbReference type="ARBA" id="ARBA00004651"/>
    </source>
</evidence>
<evidence type="ECO:0000256" key="7">
    <source>
        <dbReference type="ARBA" id="ARBA00023136"/>
    </source>
</evidence>
<evidence type="ECO:0000256" key="4">
    <source>
        <dbReference type="ARBA" id="ARBA00022679"/>
    </source>
</evidence>
<dbReference type="Pfam" id="PF00535">
    <property type="entry name" value="Glycos_transf_2"/>
    <property type="match status" value="1"/>
</dbReference>
<accession>A0A916JS80</accession>
<organism evidence="12 13">
    <name type="scientific">Leucobacter soli</name>
    <dbReference type="NCBI Taxonomy" id="2812850"/>
    <lineage>
        <taxon>Bacteria</taxon>
        <taxon>Bacillati</taxon>
        <taxon>Actinomycetota</taxon>
        <taxon>Actinomycetes</taxon>
        <taxon>Micrococcales</taxon>
        <taxon>Microbacteriaceae</taxon>
        <taxon>Leucobacter</taxon>
    </lineage>
</organism>
<dbReference type="InterPro" id="IPR050256">
    <property type="entry name" value="Glycosyltransferase_2"/>
</dbReference>
<proteinExistence type="inferred from homology"/>
<evidence type="ECO:0000259" key="11">
    <source>
        <dbReference type="Pfam" id="PF00535"/>
    </source>
</evidence>
<dbReference type="Proteomes" id="UP000693892">
    <property type="component" value="Unassembled WGS sequence"/>
</dbReference>
<dbReference type="AlphaFoldDB" id="A0A916JS80"/>
<feature type="region of interest" description="Disordered" evidence="9">
    <location>
        <begin position="309"/>
        <end position="329"/>
    </location>
</feature>
<reference evidence="12" key="1">
    <citation type="submission" date="2021-06" db="EMBL/GenBank/DDBJ databases">
        <authorList>
            <person name="Criscuolo A."/>
        </authorList>
    </citation>
    <scope>NUCLEOTIDE SEQUENCE</scope>
    <source>
        <strain evidence="12">CIP111803</strain>
    </source>
</reference>
<sequence>MAEPQTQPSLTVLVPMYNEEAVLELFYEELNRVIETIPGIDFTYLFVDDGSRDASLSIVKNFATNDPRVTYLALSRNFGKERALLAGFDHVTTDAVVVIDADLQDPPALIAEMVDYWQQGYQDVYAQRRSRKGETWLKRATSNAYYRVLQSVTRVEIQANTGDFRLLDRACLDALTRFRETERNTKALFSWIGFRKQAILFDREPRAAGRSKFNYRRLTNLAVDGITSFTTTPLRVSGFFGFIVSLVAFVYLLVIVLQALLFGSDAAGYPSLMAVILFLGGVQLMSLGVIGEYVGRIFNETKDRPNYLIGESNLPGGVDHDGGPGRSGR</sequence>
<evidence type="ECO:0000256" key="5">
    <source>
        <dbReference type="ARBA" id="ARBA00022692"/>
    </source>
</evidence>
<dbReference type="RefSeq" id="WP_218113949.1">
    <property type="nucleotide sequence ID" value="NZ_CAJVAP010000003.1"/>
</dbReference>
<keyword evidence="5 10" id="KW-0812">Transmembrane</keyword>
<evidence type="ECO:0000256" key="3">
    <source>
        <dbReference type="ARBA" id="ARBA00022676"/>
    </source>
</evidence>